<dbReference type="SUPFAM" id="SSF48403">
    <property type="entry name" value="Ankyrin repeat"/>
    <property type="match status" value="1"/>
</dbReference>
<evidence type="ECO:0000313" key="1">
    <source>
        <dbReference type="EMBL" id="KAJ4361993.1"/>
    </source>
</evidence>
<dbReference type="Proteomes" id="UP001140560">
    <property type="component" value="Unassembled WGS sequence"/>
</dbReference>
<protein>
    <submittedName>
        <fullName evidence="1">Uncharacterized protein</fullName>
    </submittedName>
</protein>
<accession>A0A9W9CGD4</accession>
<dbReference type="Gene3D" id="1.25.40.20">
    <property type="entry name" value="Ankyrin repeat-containing domain"/>
    <property type="match status" value="1"/>
</dbReference>
<dbReference type="InterPro" id="IPR036770">
    <property type="entry name" value="Ankyrin_rpt-contain_sf"/>
</dbReference>
<evidence type="ECO:0000313" key="2">
    <source>
        <dbReference type="Proteomes" id="UP001140560"/>
    </source>
</evidence>
<dbReference type="AlphaFoldDB" id="A0A9W9CGD4"/>
<gene>
    <name evidence="1" type="ORF">N0V83_010934</name>
</gene>
<sequence>MVELLDLPVELFQMITHAMVDEIGVHKVWKLRSVCRIFASEIEHDVFALQSKYAFYGYYSGRLLQNGIATLIMKRWQVPRDANKAILDKIKSIVETVDNSGEHPSTKEIIDRVSQMWSGGPKQLTWDIFSAKWEVAEANPFDDLSTAIAHKAYDAIETLLRKLPTIYDREDADTFLVCKPLQMAIQTNDSELLRIVLAFLKSFKFKKLTDLNRDTYLYFIAGQRHPVYDWVRPIFPVDAAVKDMIKDNNAAIAQVLMDFYLKNLPSPGRDVFDGWVETVMIRCNEEILALLLDSNFKRQGKSMVTPRRTLTAACEHVLEFPYAIEAVIQRLPGGINDGTILSLPIFIALRLNNRPAMEKMIELGADIHIKVKSNLPLIEKDMVSPIDVAIHRNYYDIIDCLVMGGAVLPHCSEWPFQKKTWRFLRALKPGYPDPIPTFEQRRRMTQEQLKAIEYD</sequence>
<dbReference type="OrthoDB" id="366390at2759"/>
<keyword evidence="2" id="KW-1185">Reference proteome</keyword>
<organism evidence="1 2">
    <name type="scientific">Neocucurbitaria cava</name>
    <dbReference type="NCBI Taxonomy" id="798079"/>
    <lineage>
        <taxon>Eukaryota</taxon>
        <taxon>Fungi</taxon>
        <taxon>Dikarya</taxon>
        <taxon>Ascomycota</taxon>
        <taxon>Pezizomycotina</taxon>
        <taxon>Dothideomycetes</taxon>
        <taxon>Pleosporomycetidae</taxon>
        <taxon>Pleosporales</taxon>
        <taxon>Pleosporineae</taxon>
        <taxon>Cucurbitariaceae</taxon>
        <taxon>Neocucurbitaria</taxon>
    </lineage>
</organism>
<proteinExistence type="predicted"/>
<name>A0A9W9CGD4_9PLEO</name>
<reference evidence="1" key="1">
    <citation type="submission" date="2022-10" db="EMBL/GenBank/DDBJ databases">
        <title>Tapping the CABI collections for fungal endophytes: first genome assemblies for Collariella, Neodidymelliopsis, Ascochyta clinopodiicola, Didymella pomorum, Didymosphaeria variabile, Neocosmospora piperis and Neocucurbitaria cava.</title>
        <authorList>
            <person name="Hill R."/>
        </authorList>
    </citation>
    <scope>NUCLEOTIDE SEQUENCE</scope>
    <source>
        <strain evidence="1">IMI 356814</strain>
    </source>
</reference>
<comment type="caution">
    <text evidence="1">The sequence shown here is derived from an EMBL/GenBank/DDBJ whole genome shotgun (WGS) entry which is preliminary data.</text>
</comment>
<dbReference type="EMBL" id="JAPEUY010000022">
    <property type="protein sequence ID" value="KAJ4361993.1"/>
    <property type="molecule type" value="Genomic_DNA"/>
</dbReference>